<protein>
    <submittedName>
        <fullName evidence="2">Uncharacterized protein</fullName>
    </submittedName>
</protein>
<evidence type="ECO:0000313" key="3">
    <source>
        <dbReference type="Proteomes" id="UP001221898"/>
    </source>
</evidence>
<evidence type="ECO:0000256" key="1">
    <source>
        <dbReference type="SAM" id="MobiDB-lite"/>
    </source>
</evidence>
<accession>A0AAD7SQM7</accession>
<reference evidence="2" key="1">
    <citation type="journal article" date="2023" name="Science">
        <title>Genome structures resolve the early diversification of teleost fishes.</title>
        <authorList>
            <person name="Parey E."/>
            <person name="Louis A."/>
            <person name="Montfort J."/>
            <person name="Bouchez O."/>
            <person name="Roques C."/>
            <person name="Iampietro C."/>
            <person name="Lluch J."/>
            <person name="Castinel A."/>
            <person name="Donnadieu C."/>
            <person name="Desvignes T."/>
            <person name="Floi Bucao C."/>
            <person name="Jouanno E."/>
            <person name="Wen M."/>
            <person name="Mejri S."/>
            <person name="Dirks R."/>
            <person name="Jansen H."/>
            <person name="Henkel C."/>
            <person name="Chen W.J."/>
            <person name="Zahm M."/>
            <person name="Cabau C."/>
            <person name="Klopp C."/>
            <person name="Thompson A.W."/>
            <person name="Robinson-Rechavi M."/>
            <person name="Braasch I."/>
            <person name="Lecointre G."/>
            <person name="Bobe J."/>
            <person name="Postlethwait J.H."/>
            <person name="Berthelot C."/>
            <person name="Roest Crollius H."/>
            <person name="Guiguen Y."/>
        </authorList>
    </citation>
    <scope>NUCLEOTIDE SEQUENCE</scope>
    <source>
        <strain evidence="2">NC1722</strain>
    </source>
</reference>
<proteinExistence type="predicted"/>
<gene>
    <name evidence="2" type="ORF">AAFF_G00305880</name>
</gene>
<feature type="region of interest" description="Disordered" evidence="1">
    <location>
        <begin position="119"/>
        <end position="140"/>
    </location>
</feature>
<organism evidence="2 3">
    <name type="scientific">Aldrovandia affinis</name>
    <dbReference type="NCBI Taxonomy" id="143900"/>
    <lineage>
        <taxon>Eukaryota</taxon>
        <taxon>Metazoa</taxon>
        <taxon>Chordata</taxon>
        <taxon>Craniata</taxon>
        <taxon>Vertebrata</taxon>
        <taxon>Euteleostomi</taxon>
        <taxon>Actinopterygii</taxon>
        <taxon>Neopterygii</taxon>
        <taxon>Teleostei</taxon>
        <taxon>Notacanthiformes</taxon>
        <taxon>Halosauridae</taxon>
        <taxon>Aldrovandia</taxon>
    </lineage>
</organism>
<sequence>MGPFSGAGLASPRRDSGVRSLALSGAAGRHGDVISVTLAPARTGACVNDAVRFADRSHLSFRGSQWSQFPTELCKGPGVPARDASAKACGSMDNGTRAGRHAACSGAFLGTRMRRISLPSAASRSPSFSDEYAEGRAETGDGSRTFLHSHALVAELRDARPGGTGDSARAGSTRTVDRNGNRSGTGCDERHFNIEIPIWLNDGRQSFSILA</sequence>
<keyword evidence="3" id="KW-1185">Reference proteome</keyword>
<comment type="caution">
    <text evidence="2">The sequence shown here is derived from an EMBL/GenBank/DDBJ whole genome shotgun (WGS) entry which is preliminary data.</text>
</comment>
<evidence type="ECO:0000313" key="2">
    <source>
        <dbReference type="EMBL" id="KAJ8406357.1"/>
    </source>
</evidence>
<name>A0AAD7SQM7_9TELE</name>
<feature type="region of interest" description="Disordered" evidence="1">
    <location>
        <begin position="159"/>
        <end position="187"/>
    </location>
</feature>
<dbReference type="AlphaFoldDB" id="A0AAD7SQM7"/>
<dbReference type="Proteomes" id="UP001221898">
    <property type="component" value="Unassembled WGS sequence"/>
</dbReference>
<dbReference type="EMBL" id="JAINUG010000044">
    <property type="protein sequence ID" value="KAJ8406357.1"/>
    <property type="molecule type" value="Genomic_DNA"/>
</dbReference>